<name>A0AA45C8M3_9BACT</name>
<comment type="caution">
    <text evidence="3">The sequence shown here is derived from an EMBL/GenBank/DDBJ whole genome shotgun (WGS) entry which is preliminary data.</text>
</comment>
<dbReference type="PROSITE" id="PS50005">
    <property type="entry name" value="TPR"/>
    <property type="match status" value="1"/>
</dbReference>
<dbReference type="Gene3D" id="1.25.40.10">
    <property type="entry name" value="Tetratricopeptide repeat domain"/>
    <property type="match status" value="1"/>
</dbReference>
<proteinExistence type="predicted"/>
<evidence type="ECO:0000256" key="2">
    <source>
        <dbReference type="SAM" id="Phobius"/>
    </source>
</evidence>
<keyword evidence="4" id="KW-1185">Reference proteome</keyword>
<protein>
    <recommendedName>
        <fullName evidence="5">Tetratricopeptide repeat protein</fullName>
    </recommendedName>
</protein>
<evidence type="ECO:0000313" key="4">
    <source>
        <dbReference type="Proteomes" id="UP000245921"/>
    </source>
</evidence>
<evidence type="ECO:0008006" key="5">
    <source>
        <dbReference type="Google" id="ProtNLM"/>
    </source>
</evidence>
<accession>A0AA45C8M3</accession>
<organism evidence="3 4">
    <name type="scientific">Oceanotoga teriensis</name>
    <dbReference type="NCBI Taxonomy" id="515440"/>
    <lineage>
        <taxon>Bacteria</taxon>
        <taxon>Thermotogati</taxon>
        <taxon>Thermotogota</taxon>
        <taxon>Thermotogae</taxon>
        <taxon>Petrotogales</taxon>
        <taxon>Petrotogaceae</taxon>
        <taxon>Oceanotoga</taxon>
    </lineage>
</organism>
<keyword evidence="2" id="KW-1133">Transmembrane helix</keyword>
<evidence type="ECO:0000256" key="1">
    <source>
        <dbReference type="PROSITE-ProRule" id="PRU00339"/>
    </source>
</evidence>
<dbReference type="Proteomes" id="UP000245921">
    <property type="component" value="Unassembled WGS sequence"/>
</dbReference>
<dbReference type="InterPro" id="IPR019734">
    <property type="entry name" value="TPR_rpt"/>
</dbReference>
<sequence>MKRYIIILMILLSFLTSFAISVEDILNLSKNENTLELSWDEFLKYLSEFGYSEEIENAGRIISAKRFLYEKYSKYNFVKSIITEDFRAFATNLSLIPPNFNFSEDDIEKLIIVFPNMVERVEDYLINPDESKNYVKYLYRIEKFEKRINITQYDIYINYLIKKSINNSTFLDESQKAFIVKYVPVVYLKKIDDIISNESFSIEEKDYIGAYKLLGFMKDINSINEKNLETYILLNSYFDIKQKLTSLNNSVYFVEKTDLNDFIEDSLSYIYKSQGLNIKHDLIDDLILNLLKTLNIKVGNLKEKMVLDFSRDKLNINAEINKEIDILYDQIESINKMKILDIDKKTNSSTETIKNLEQNKNESSDKDKKYNYLFIIIPILIIFILFVMIIEVFPNIRIAEFFVKMGLPIFSFRIINKLLLKEPNNFKYYIFLAKVYEKMDKYNESISTYKHAMKIKERGDFNE</sequence>
<dbReference type="InterPro" id="IPR011990">
    <property type="entry name" value="TPR-like_helical_dom_sf"/>
</dbReference>
<feature type="repeat" description="TPR" evidence="1">
    <location>
        <begin position="426"/>
        <end position="459"/>
    </location>
</feature>
<gene>
    <name evidence="3" type="ORF">C7380_10232</name>
</gene>
<dbReference type="SUPFAM" id="SSF48452">
    <property type="entry name" value="TPR-like"/>
    <property type="match status" value="1"/>
</dbReference>
<dbReference type="AlphaFoldDB" id="A0AA45C8M3"/>
<dbReference type="RefSeq" id="WP_109603748.1">
    <property type="nucleotide sequence ID" value="NZ_QGGI01000002.1"/>
</dbReference>
<feature type="transmembrane region" description="Helical" evidence="2">
    <location>
        <begin position="370"/>
        <end position="393"/>
    </location>
</feature>
<keyword evidence="2" id="KW-0472">Membrane</keyword>
<keyword evidence="2" id="KW-0812">Transmembrane</keyword>
<keyword evidence="1" id="KW-0802">TPR repeat</keyword>
<reference evidence="3 4" key="1">
    <citation type="submission" date="2018-05" db="EMBL/GenBank/DDBJ databases">
        <title>Genomic Encyclopedia of Type Strains, Phase IV (KMG-IV): sequencing the most valuable type-strain genomes for metagenomic binning, comparative biology and taxonomic classification.</title>
        <authorList>
            <person name="Goeker M."/>
        </authorList>
    </citation>
    <scope>NUCLEOTIDE SEQUENCE [LARGE SCALE GENOMIC DNA]</scope>
    <source>
        <strain evidence="3 4">DSM 24906</strain>
    </source>
</reference>
<evidence type="ECO:0000313" key="3">
    <source>
        <dbReference type="EMBL" id="PWJ96125.1"/>
    </source>
</evidence>
<dbReference type="EMBL" id="QGGI01000002">
    <property type="protein sequence ID" value="PWJ96125.1"/>
    <property type="molecule type" value="Genomic_DNA"/>
</dbReference>